<evidence type="ECO:0000256" key="10">
    <source>
        <dbReference type="SAM" id="MobiDB-lite"/>
    </source>
</evidence>
<evidence type="ECO:0000259" key="13">
    <source>
        <dbReference type="PROSITE" id="PS50929"/>
    </source>
</evidence>
<feature type="domain" description="ABC transmembrane type-1" evidence="13">
    <location>
        <begin position="823"/>
        <end position="1101"/>
    </location>
</feature>
<evidence type="ECO:0000256" key="2">
    <source>
        <dbReference type="ARBA" id="ARBA00009726"/>
    </source>
</evidence>
<feature type="compositionally biased region" description="Polar residues" evidence="10">
    <location>
        <begin position="476"/>
        <end position="495"/>
    </location>
</feature>
<gene>
    <name evidence="14" type="ORF">PMEA_00001172</name>
</gene>
<feature type="domain" description="ABC transmembrane type-1" evidence="13">
    <location>
        <begin position="94"/>
        <end position="352"/>
    </location>
</feature>
<evidence type="ECO:0000256" key="4">
    <source>
        <dbReference type="ARBA" id="ARBA00022692"/>
    </source>
</evidence>
<dbReference type="PANTHER" id="PTHR24223">
    <property type="entry name" value="ATP-BINDING CASSETTE SUB-FAMILY C"/>
    <property type="match status" value="1"/>
</dbReference>
<dbReference type="GO" id="GO:0140359">
    <property type="term" value="F:ABC-type transporter activity"/>
    <property type="evidence" value="ECO:0007669"/>
    <property type="project" value="InterPro"/>
</dbReference>
<dbReference type="SUPFAM" id="SSF90123">
    <property type="entry name" value="ABC transporter transmembrane region"/>
    <property type="match status" value="2"/>
</dbReference>
<dbReference type="CDD" id="cd03244">
    <property type="entry name" value="ABCC_MRP_domain2"/>
    <property type="match status" value="1"/>
</dbReference>
<keyword evidence="8 11" id="KW-1133">Transmembrane helix</keyword>
<evidence type="ECO:0008006" key="16">
    <source>
        <dbReference type="Google" id="ProtNLM"/>
    </source>
</evidence>
<evidence type="ECO:0000313" key="14">
    <source>
        <dbReference type="EMBL" id="CAH3031170.1"/>
    </source>
</evidence>
<dbReference type="InterPro" id="IPR011527">
    <property type="entry name" value="ABC1_TM_dom"/>
</dbReference>
<dbReference type="Pfam" id="PF00664">
    <property type="entry name" value="ABC_membrane"/>
    <property type="match status" value="2"/>
</dbReference>
<evidence type="ECO:0000256" key="9">
    <source>
        <dbReference type="ARBA" id="ARBA00023136"/>
    </source>
</evidence>
<dbReference type="FunFam" id="3.40.50.300:FF:000163">
    <property type="entry name" value="Multidrug resistance-associated protein member 4"/>
    <property type="match status" value="1"/>
</dbReference>
<feature type="transmembrane region" description="Helical" evidence="11">
    <location>
        <begin position="209"/>
        <end position="228"/>
    </location>
</feature>
<sequence>MVDTANSTNPRAGAGVLSVLFFFWMNDVLKLGNKRSLSDQDLLPLLEDQRAELLVGKAEKNWLRELEERKLRNKKPRLWKALVAIIPWRSAMTMLTLQVLRSLSFSLLPLCLWLLLKVLNDGPELNMKLAFSYVTLLGAMSVVQAVTTQHYDHLTELWGLKLKVALIGLVYKKVVSLDRYSLINTASGNTINLVSNDAQKIEKSLNQMGMVLSAPIELVISILILWYLVGWEALTGAGMFFCLVAFQVLLAKKAASLSEKAASFTDERLMVMNEIISGIRAVKMYAWEWNFRDLVHDLRRKEMSVIRLKGVIVAILVVLYFTTLPIASLISVVTLAFTGTQLSAFTVFTLLLGLTTIRATFCYNLSMSMQMVADAVAALNRIQKFLEKQISNYVAKPEGSRENDDRLLTKLRVKEYGLVNPIFSVKESDNHARGTQHQNNGELSTDHINFEDENPESSKSNVFVKLTNYKRRKNSSGKPHQASIQNSPAISTSTVPLDDTPYLPQDRPVWLTTHGSIEEHQGNASHFKKLCLSITNVSCSWNQKDLPNTLTGITLDIISSKILAIIGEVGSGKSTLLRAVLGELPLHEGKISYQGKIAYAPQVPWVFSGTIRENILFGLPFDEQKFQHVVDICGLTKDFTDLVHGDLTEIGERGATLSGGQKARVGLARAVYSDADIYLLDDPLSAVDTKVGKKLFEGCICNHLSGSIRLLVTHQLQHLKGLDHIAVMKNGSIINEGTFTELRQDGTFSDLEEFILEFEGNQELSTAEERDRFLLSKMEPVPSAPEQPVAGIKEDEENLMSGTVTWRLYCKYFKEGLPLPMILVLAVSLIAAQVSLIVPNWWLAKIAEMSNEKQKAVDTHVIYAILVAVSIIILTASSLLFYYILLKASETLHKKMTIATIKAPVFFFDTNPAGRILNRFSRDIGCMDDVLPPLFLEAIKFSLFSLCAVLVPVATNYWLFLALLPIIAIFGYYARYQLKSSRGLKRIEAIKCSPVYSHITDTLNGLEIIHTSNMDDAFIEKFYRYQDENTQAFIMVISCTRWLSIRLDLMCSLFVTIVALTAILVVENPVLAGLALTYVLQSLDLTQYSVRLTSEVENLMTSVERVMSYAKIGSEPGYSIETRPPQSWPDKGSLKIKQLSLAYYEGGPCVLKDITFNTYEREKIGVVGRTGAGKSSLVSALFRMPEPSGKVFIDGVDLTSINLQEARRSMVVITQDPVLFAGTLRKNLDPFMDHTDAELWMALEEVQLKALVEDLPDQLQFKLKESGANFSVGERQLICLARALVQKSKIIVMDEATANVDFKTDRQIQQVIRHKFKDSTVLTIAHRLNTIMDYDKVLVLDGGRVVEFDEPEMLMRNGGTFAEMVKSQTQSRKTKN</sequence>
<dbReference type="InterPro" id="IPR003593">
    <property type="entry name" value="AAA+_ATPase"/>
</dbReference>
<dbReference type="FunFam" id="3.40.50.300:FF:000973">
    <property type="entry name" value="Multidrug resistance-associated protein 4"/>
    <property type="match status" value="1"/>
</dbReference>
<dbReference type="InterPro" id="IPR044746">
    <property type="entry name" value="ABCC_6TM_D1"/>
</dbReference>
<dbReference type="GO" id="GO:0016020">
    <property type="term" value="C:membrane"/>
    <property type="evidence" value="ECO:0007669"/>
    <property type="project" value="UniProtKB-SubCell"/>
</dbReference>
<keyword evidence="7" id="KW-0067">ATP-binding</keyword>
<dbReference type="SMART" id="SM00382">
    <property type="entry name" value="AAA"/>
    <property type="match status" value="2"/>
</dbReference>
<feature type="transmembrane region" description="Helical" evidence="11">
    <location>
        <begin position="310"/>
        <end position="336"/>
    </location>
</feature>
<dbReference type="CDD" id="cd03250">
    <property type="entry name" value="ABCC_MRP_domain1"/>
    <property type="match status" value="1"/>
</dbReference>
<evidence type="ECO:0000256" key="3">
    <source>
        <dbReference type="ARBA" id="ARBA00022448"/>
    </source>
</evidence>
<feature type="domain" description="ABC transporter" evidence="12">
    <location>
        <begin position="532"/>
        <end position="755"/>
    </location>
</feature>
<dbReference type="InterPro" id="IPR027417">
    <property type="entry name" value="P-loop_NTPase"/>
</dbReference>
<evidence type="ECO:0000259" key="12">
    <source>
        <dbReference type="PROSITE" id="PS50893"/>
    </source>
</evidence>
<evidence type="ECO:0000256" key="1">
    <source>
        <dbReference type="ARBA" id="ARBA00004141"/>
    </source>
</evidence>
<dbReference type="PROSITE" id="PS50893">
    <property type="entry name" value="ABC_TRANSPORTER_2"/>
    <property type="match status" value="2"/>
</dbReference>
<keyword evidence="5" id="KW-0677">Repeat</keyword>
<keyword evidence="15" id="KW-1185">Reference proteome</keyword>
<evidence type="ECO:0000256" key="6">
    <source>
        <dbReference type="ARBA" id="ARBA00022741"/>
    </source>
</evidence>
<dbReference type="Gene3D" id="1.20.1560.10">
    <property type="entry name" value="ABC transporter type 1, transmembrane domain"/>
    <property type="match status" value="2"/>
</dbReference>
<feature type="transmembrane region" description="Helical" evidence="11">
    <location>
        <begin position="103"/>
        <end position="119"/>
    </location>
</feature>
<dbReference type="Pfam" id="PF00005">
    <property type="entry name" value="ABC_tran"/>
    <property type="match status" value="2"/>
</dbReference>
<dbReference type="PROSITE" id="PS00211">
    <property type="entry name" value="ABC_TRANSPORTER_1"/>
    <property type="match status" value="2"/>
</dbReference>
<dbReference type="PANTHER" id="PTHR24223:SF456">
    <property type="entry name" value="MULTIDRUG RESISTANCE-ASSOCIATED PROTEIN LETHAL(2)03659"/>
    <property type="match status" value="1"/>
</dbReference>
<feature type="transmembrane region" description="Helical" evidence="11">
    <location>
        <begin position="817"/>
        <end position="842"/>
    </location>
</feature>
<dbReference type="EMBL" id="CALNXJ010000001">
    <property type="protein sequence ID" value="CAH3031170.1"/>
    <property type="molecule type" value="Genomic_DNA"/>
</dbReference>
<dbReference type="InterPro" id="IPR036640">
    <property type="entry name" value="ABC1_TM_sf"/>
</dbReference>
<feature type="compositionally biased region" description="Polar residues" evidence="10">
    <location>
        <begin position="433"/>
        <end position="443"/>
    </location>
</feature>
<name>A0AAU9VJQ8_9CNID</name>
<dbReference type="GO" id="GO:0016887">
    <property type="term" value="F:ATP hydrolysis activity"/>
    <property type="evidence" value="ECO:0007669"/>
    <property type="project" value="InterPro"/>
</dbReference>
<dbReference type="Proteomes" id="UP001159428">
    <property type="component" value="Unassembled WGS sequence"/>
</dbReference>
<reference evidence="14 15" key="1">
    <citation type="submission" date="2022-05" db="EMBL/GenBank/DDBJ databases">
        <authorList>
            <consortium name="Genoscope - CEA"/>
            <person name="William W."/>
        </authorList>
    </citation>
    <scope>NUCLEOTIDE SEQUENCE [LARGE SCALE GENOMIC DNA]</scope>
</reference>
<dbReference type="Gene3D" id="3.40.50.300">
    <property type="entry name" value="P-loop containing nucleotide triphosphate hydrolases"/>
    <property type="match status" value="2"/>
</dbReference>
<dbReference type="CDD" id="cd18579">
    <property type="entry name" value="ABC_6TM_ABCC_D1"/>
    <property type="match status" value="1"/>
</dbReference>
<keyword evidence="4 11" id="KW-0812">Transmembrane</keyword>
<comment type="caution">
    <text evidence="14">The sequence shown here is derived from an EMBL/GenBank/DDBJ whole genome shotgun (WGS) entry which is preliminary data.</text>
</comment>
<accession>A0AAU9VJQ8</accession>
<dbReference type="InterPro" id="IPR003439">
    <property type="entry name" value="ABC_transporter-like_ATP-bd"/>
</dbReference>
<keyword evidence="9 11" id="KW-0472">Membrane</keyword>
<keyword evidence="3" id="KW-0813">Transport</keyword>
<feature type="transmembrane region" description="Helical" evidence="11">
    <location>
        <begin position="1047"/>
        <end position="1066"/>
    </location>
</feature>
<feature type="region of interest" description="Disordered" evidence="10">
    <location>
        <begin position="427"/>
        <end position="498"/>
    </location>
</feature>
<dbReference type="InterPro" id="IPR050173">
    <property type="entry name" value="ABC_transporter_C-like"/>
</dbReference>
<comment type="subcellular location">
    <subcellularLocation>
        <location evidence="1">Membrane</location>
        <topology evidence="1">Multi-pass membrane protein</topology>
    </subcellularLocation>
</comment>
<dbReference type="FunFam" id="1.20.1560.10:FF:000014">
    <property type="entry name" value="Multidrug resistance-associated protein member 4"/>
    <property type="match status" value="1"/>
</dbReference>
<dbReference type="GO" id="GO:0005524">
    <property type="term" value="F:ATP binding"/>
    <property type="evidence" value="ECO:0007669"/>
    <property type="project" value="UniProtKB-KW"/>
</dbReference>
<feature type="transmembrane region" description="Helical" evidence="11">
    <location>
        <begin position="234"/>
        <end position="251"/>
    </location>
</feature>
<evidence type="ECO:0000256" key="5">
    <source>
        <dbReference type="ARBA" id="ARBA00022737"/>
    </source>
</evidence>
<dbReference type="SUPFAM" id="SSF52540">
    <property type="entry name" value="P-loop containing nucleoside triphosphate hydrolases"/>
    <property type="match status" value="2"/>
</dbReference>
<feature type="transmembrane region" description="Helical" evidence="11">
    <location>
        <begin position="342"/>
        <end position="361"/>
    </location>
</feature>
<feature type="domain" description="ABC transporter" evidence="12">
    <location>
        <begin position="1136"/>
        <end position="1367"/>
    </location>
</feature>
<evidence type="ECO:0000256" key="7">
    <source>
        <dbReference type="ARBA" id="ARBA00022840"/>
    </source>
</evidence>
<evidence type="ECO:0000256" key="8">
    <source>
        <dbReference type="ARBA" id="ARBA00022989"/>
    </source>
</evidence>
<organism evidence="14 15">
    <name type="scientific">Pocillopora meandrina</name>
    <dbReference type="NCBI Taxonomy" id="46732"/>
    <lineage>
        <taxon>Eukaryota</taxon>
        <taxon>Metazoa</taxon>
        <taxon>Cnidaria</taxon>
        <taxon>Anthozoa</taxon>
        <taxon>Hexacorallia</taxon>
        <taxon>Scleractinia</taxon>
        <taxon>Astrocoeniina</taxon>
        <taxon>Pocilloporidae</taxon>
        <taxon>Pocillopora</taxon>
    </lineage>
</organism>
<comment type="similarity">
    <text evidence="2">Belongs to the ABC transporter superfamily. ABCC family. Conjugate transporter (TC 3.A.1.208) subfamily.</text>
</comment>
<dbReference type="PROSITE" id="PS50929">
    <property type="entry name" value="ABC_TM1F"/>
    <property type="match status" value="2"/>
</dbReference>
<proteinExistence type="inferred from homology"/>
<keyword evidence="6" id="KW-0547">Nucleotide-binding</keyword>
<feature type="transmembrane region" description="Helical" evidence="11">
    <location>
        <begin position="957"/>
        <end position="976"/>
    </location>
</feature>
<protein>
    <recommendedName>
        <fullName evidence="16">Multidrug resistance-associated protein 4</fullName>
    </recommendedName>
</protein>
<dbReference type="InterPro" id="IPR017871">
    <property type="entry name" value="ABC_transporter-like_CS"/>
</dbReference>
<evidence type="ECO:0000256" key="11">
    <source>
        <dbReference type="SAM" id="Phobius"/>
    </source>
</evidence>
<evidence type="ECO:0000313" key="15">
    <source>
        <dbReference type="Proteomes" id="UP001159428"/>
    </source>
</evidence>
<feature type="transmembrane region" description="Helical" evidence="11">
    <location>
        <begin position="12"/>
        <end position="29"/>
    </location>
</feature>
<feature type="transmembrane region" description="Helical" evidence="11">
    <location>
        <begin position="862"/>
        <end position="886"/>
    </location>
</feature>